<dbReference type="EMBL" id="JAUSWN010000018">
    <property type="protein sequence ID" value="MDQ0480358.1"/>
    <property type="molecule type" value="Genomic_DNA"/>
</dbReference>
<evidence type="ECO:0000313" key="6">
    <source>
        <dbReference type="Proteomes" id="UP001224418"/>
    </source>
</evidence>
<comment type="caution">
    <text evidence="5">The sequence shown here is derived from an EMBL/GenBank/DDBJ whole genome shotgun (WGS) entry which is preliminary data.</text>
</comment>
<dbReference type="InterPro" id="IPR027417">
    <property type="entry name" value="P-loop_NTPase"/>
</dbReference>
<evidence type="ECO:0000259" key="4">
    <source>
        <dbReference type="PROSITE" id="PS50893"/>
    </source>
</evidence>
<dbReference type="GO" id="GO:0005524">
    <property type="term" value="F:ATP binding"/>
    <property type="evidence" value="ECO:0007669"/>
    <property type="project" value="UniProtKB-KW"/>
</dbReference>
<feature type="domain" description="ABC transporter" evidence="4">
    <location>
        <begin position="9"/>
        <end position="265"/>
    </location>
</feature>
<name>A0ABU0JTD5_HATLI</name>
<dbReference type="SMART" id="SM00382">
    <property type="entry name" value="AAA"/>
    <property type="match status" value="1"/>
</dbReference>
<reference evidence="5 6" key="1">
    <citation type="submission" date="2023-07" db="EMBL/GenBank/DDBJ databases">
        <title>Genomic Encyclopedia of Type Strains, Phase IV (KMG-IV): sequencing the most valuable type-strain genomes for metagenomic binning, comparative biology and taxonomic classification.</title>
        <authorList>
            <person name="Goeker M."/>
        </authorList>
    </citation>
    <scope>NUCLEOTIDE SEQUENCE [LARGE SCALE GENOMIC DNA]</scope>
    <source>
        <strain evidence="5 6">DSM 1400</strain>
    </source>
</reference>
<dbReference type="InterPro" id="IPR003439">
    <property type="entry name" value="ABC_transporter-like_ATP-bd"/>
</dbReference>
<keyword evidence="3 5" id="KW-0067">ATP-binding</keyword>
<evidence type="ECO:0000256" key="2">
    <source>
        <dbReference type="ARBA" id="ARBA00022741"/>
    </source>
</evidence>
<dbReference type="Pfam" id="PF08352">
    <property type="entry name" value="oligo_HPY"/>
    <property type="match status" value="1"/>
</dbReference>
<protein>
    <submittedName>
        <fullName evidence="5">Oligopeptide/dipeptide ABC transporter ATP-binding protein</fullName>
    </submittedName>
</protein>
<dbReference type="Pfam" id="PF00005">
    <property type="entry name" value="ABC_tran"/>
    <property type="match status" value="1"/>
</dbReference>
<sequence length="330" mass="37197">MGINNEVLLEVNNLKKHFLVRKHIFSKEKSYAKSVDGVSFTINKGKILGLVGESGCGKSTTGKTLLNLIEPTAGSVKFENEVIFDIENKIYIDKKRMTLLRKDMQIIFQDPYASLNPRMNVENIICEGMKKHKIASGKELQEKCKEILGMCGMDKYSLSKYPSEFSGGQRQRIGIARSLSVNPKFIVCDEPTAALDVSIQSQILNLMLDLKDKFNLTYLFISHNLSVVRYFCEDICVMYLGVIVEKAAAEELYKNPLHPYTKALISSVPKTHPLDKRERVQLKGSIPGASNIPIGCRFHTRCPYAKDICKNEIPKYKEVGSNHFVACHLI</sequence>
<organism evidence="5 6">
    <name type="scientific">Hathewaya limosa</name>
    <name type="common">Clostridium limosum</name>
    <dbReference type="NCBI Taxonomy" id="1536"/>
    <lineage>
        <taxon>Bacteria</taxon>
        <taxon>Bacillati</taxon>
        <taxon>Bacillota</taxon>
        <taxon>Clostridia</taxon>
        <taxon>Eubacteriales</taxon>
        <taxon>Clostridiaceae</taxon>
        <taxon>Hathewaya</taxon>
    </lineage>
</organism>
<evidence type="ECO:0000313" key="5">
    <source>
        <dbReference type="EMBL" id="MDQ0480358.1"/>
    </source>
</evidence>
<dbReference type="PROSITE" id="PS00211">
    <property type="entry name" value="ABC_TRANSPORTER_1"/>
    <property type="match status" value="1"/>
</dbReference>
<dbReference type="PANTHER" id="PTHR43776:SF8">
    <property type="entry name" value="ABC TRANSPORTER, ATP-BINDING PROTEIN"/>
    <property type="match status" value="1"/>
</dbReference>
<evidence type="ECO:0000256" key="3">
    <source>
        <dbReference type="ARBA" id="ARBA00022840"/>
    </source>
</evidence>
<evidence type="ECO:0000256" key="1">
    <source>
        <dbReference type="ARBA" id="ARBA00022448"/>
    </source>
</evidence>
<dbReference type="CDD" id="cd03257">
    <property type="entry name" value="ABC_NikE_OppD_transporters"/>
    <property type="match status" value="1"/>
</dbReference>
<dbReference type="InterPro" id="IPR050319">
    <property type="entry name" value="ABC_transp_ATP-bind"/>
</dbReference>
<keyword evidence="1" id="KW-0813">Transport</keyword>
<dbReference type="InterPro" id="IPR017871">
    <property type="entry name" value="ABC_transporter-like_CS"/>
</dbReference>
<gene>
    <name evidence="5" type="ORF">QOZ93_002106</name>
</gene>
<dbReference type="SUPFAM" id="SSF52540">
    <property type="entry name" value="P-loop containing nucleoside triphosphate hydrolases"/>
    <property type="match status" value="1"/>
</dbReference>
<proteinExistence type="predicted"/>
<keyword evidence="2" id="KW-0547">Nucleotide-binding</keyword>
<dbReference type="PANTHER" id="PTHR43776">
    <property type="entry name" value="TRANSPORT ATP-BINDING PROTEIN"/>
    <property type="match status" value="1"/>
</dbReference>
<accession>A0ABU0JTD5</accession>
<dbReference type="Proteomes" id="UP001224418">
    <property type="component" value="Unassembled WGS sequence"/>
</dbReference>
<keyword evidence="6" id="KW-1185">Reference proteome</keyword>
<dbReference type="InterPro" id="IPR013563">
    <property type="entry name" value="Oligopep_ABC_C"/>
</dbReference>
<dbReference type="InterPro" id="IPR003593">
    <property type="entry name" value="AAA+_ATPase"/>
</dbReference>
<dbReference type="Gene3D" id="3.40.50.300">
    <property type="entry name" value="P-loop containing nucleotide triphosphate hydrolases"/>
    <property type="match status" value="1"/>
</dbReference>
<dbReference type="PROSITE" id="PS50893">
    <property type="entry name" value="ABC_TRANSPORTER_2"/>
    <property type="match status" value="1"/>
</dbReference>
<dbReference type="NCBIfam" id="TIGR01727">
    <property type="entry name" value="oligo_HPY"/>
    <property type="match status" value="1"/>
</dbReference>